<keyword evidence="3" id="KW-1185">Reference proteome</keyword>
<proteinExistence type="predicted"/>
<gene>
    <name evidence="2" type="ORF">NCGR_LOCUS17089</name>
</gene>
<evidence type="ECO:0000313" key="3">
    <source>
        <dbReference type="Proteomes" id="UP000604825"/>
    </source>
</evidence>
<reference evidence="2" key="1">
    <citation type="submission" date="2020-10" db="EMBL/GenBank/DDBJ databases">
        <authorList>
            <person name="Han B."/>
            <person name="Lu T."/>
            <person name="Zhao Q."/>
            <person name="Huang X."/>
            <person name="Zhao Y."/>
        </authorList>
    </citation>
    <scope>NUCLEOTIDE SEQUENCE</scope>
</reference>
<keyword evidence="1" id="KW-0812">Transmembrane</keyword>
<dbReference type="EMBL" id="CAJGYO010000004">
    <property type="protein sequence ID" value="CAD6224925.1"/>
    <property type="molecule type" value="Genomic_DNA"/>
</dbReference>
<accession>A0A811NMD3</accession>
<name>A0A811NMD3_9POAL</name>
<protein>
    <submittedName>
        <fullName evidence="2">Uncharacterized protein</fullName>
    </submittedName>
</protein>
<keyword evidence="1" id="KW-0472">Membrane</keyword>
<evidence type="ECO:0000313" key="2">
    <source>
        <dbReference type="EMBL" id="CAD6224925.1"/>
    </source>
</evidence>
<organism evidence="2 3">
    <name type="scientific">Miscanthus lutarioriparius</name>
    <dbReference type="NCBI Taxonomy" id="422564"/>
    <lineage>
        <taxon>Eukaryota</taxon>
        <taxon>Viridiplantae</taxon>
        <taxon>Streptophyta</taxon>
        <taxon>Embryophyta</taxon>
        <taxon>Tracheophyta</taxon>
        <taxon>Spermatophyta</taxon>
        <taxon>Magnoliopsida</taxon>
        <taxon>Liliopsida</taxon>
        <taxon>Poales</taxon>
        <taxon>Poaceae</taxon>
        <taxon>PACMAD clade</taxon>
        <taxon>Panicoideae</taxon>
        <taxon>Andropogonodae</taxon>
        <taxon>Andropogoneae</taxon>
        <taxon>Saccharinae</taxon>
        <taxon>Miscanthus</taxon>
    </lineage>
</organism>
<sequence length="112" mass="11917">MVDCRNIIMSVLVLLSSWLLFVGRHHPRLLLGRAQRLTARAAASSVLQVGALLDLGSTGGRESRASISLALGDFYSSRPPDGSNTTVALHVADCKDDEITAASAAMTARCRH</sequence>
<dbReference type="AlphaFoldDB" id="A0A811NMD3"/>
<feature type="transmembrane region" description="Helical" evidence="1">
    <location>
        <begin position="6"/>
        <end position="23"/>
    </location>
</feature>
<comment type="caution">
    <text evidence="2">The sequence shown here is derived from an EMBL/GenBank/DDBJ whole genome shotgun (WGS) entry which is preliminary data.</text>
</comment>
<evidence type="ECO:0000256" key="1">
    <source>
        <dbReference type="SAM" id="Phobius"/>
    </source>
</evidence>
<dbReference type="Proteomes" id="UP000604825">
    <property type="component" value="Unassembled WGS sequence"/>
</dbReference>
<keyword evidence="1" id="KW-1133">Transmembrane helix</keyword>